<accession>A0A5M3MEU5</accession>
<reference evidence="3" key="1">
    <citation type="journal article" date="2012" name="Science">
        <title>The Paleozoic origin of enzymatic lignin decomposition reconstructed from 31 fungal genomes.</title>
        <authorList>
            <person name="Floudas D."/>
            <person name="Binder M."/>
            <person name="Riley R."/>
            <person name="Barry K."/>
            <person name="Blanchette R.A."/>
            <person name="Henrissat B."/>
            <person name="Martinez A.T."/>
            <person name="Otillar R."/>
            <person name="Spatafora J.W."/>
            <person name="Yadav J.S."/>
            <person name="Aerts A."/>
            <person name="Benoit I."/>
            <person name="Boyd A."/>
            <person name="Carlson A."/>
            <person name="Copeland A."/>
            <person name="Coutinho P.M."/>
            <person name="de Vries R.P."/>
            <person name="Ferreira P."/>
            <person name="Findley K."/>
            <person name="Foster B."/>
            <person name="Gaskell J."/>
            <person name="Glotzer D."/>
            <person name="Gorecki P."/>
            <person name="Heitman J."/>
            <person name="Hesse C."/>
            <person name="Hori C."/>
            <person name="Igarashi K."/>
            <person name="Jurgens J.A."/>
            <person name="Kallen N."/>
            <person name="Kersten P."/>
            <person name="Kohler A."/>
            <person name="Kuees U."/>
            <person name="Kumar T.K.A."/>
            <person name="Kuo A."/>
            <person name="LaButti K."/>
            <person name="Larrondo L.F."/>
            <person name="Lindquist E."/>
            <person name="Ling A."/>
            <person name="Lombard V."/>
            <person name="Lucas S."/>
            <person name="Lundell T."/>
            <person name="Martin R."/>
            <person name="McLaughlin D.J."/>
            <person name="Morgenstern I."/>
            <person name="Morin E."/>
            <person name="Murat C."/>
            <person name="Nagy L.G."/>
            <person name="Nolan M."/>
            <person name="Ohm R.A."/>
            <person name="Patyshakuliyeva A."/>
            <person name="Rokas A."/>
            <person name="Ruiz-Duenas F.J."/>
            <person name="Sabat G."/>
            <person name="Salamov A."/>
            <person name="Samejima M."/>
            <person name="Schmutz J."/>
            <person name="Slot J.C."/>
            <person name="St John F."/>
            <person name="Stenlid J."/>
            <person name="Sun H."/>
            <person name="Sun S."/>
            <person name="Syed K."/>
            <person name="Tsang A."/>
            <person name="Wiebenga A."/>
            <person name="Young D."/>
            <person name="Pisabarro A."/>
            <person name="Eastwood D.C."/>
            <person name="Martin F."/>
            <person name="Cullen D."/>
            <person name="Grigoriev I.V."/>
            <person name="Hibbett D.S."/>
        </authorList>
    </citation>
    <scope>NUCLEOTIDE SEQUENCE [LARGE SCALE GENOMIC DNA]</scope>
    <source>
        <strain evidence="3">RWD-64-598 SS2</strain>
    </source>
</reference>
<protein>
    <submittedName>
        <fullName evidence="2">Uncharacterized protein</fullName>
    </submittedName>
</protein>
<gene>
    <name evidence="2" type="ORF">CONPUDRAFT_167770</name>
</gene>
<dbReference type="GeneID" id="19205856"/>
<evidence type="ECO:0000256" key="1">
    <source>
        <dbReference type="SAM" id="MobiDB-lite"/>
    </source>
</evidence>
<feature type="region of interest" description="Disordered" evidence="1">
    <location>
        <begin position="38"/>
        <end position="180"/>
    </location>
</feature>
<evidence type="ECO:0000313" key="2">
    <source>
        <dbReference type="EMBL" id="EIW77673.1"/>
    </source>
</evidence>
<dbReference type="AlphaFoldDB" id="A0A5M3MEU5"/>
<name>A0A5M3MEU5_CONPW</name>
<dbReference type="RefSeq" id="XP_007772051.1">
    <property type="nucleotide sequence ID" value="XM_007773861.1"/>
</dbReference>
<evidence type="ECO:0000313" key="3">
    <source>
        <dbReference type="Proteomes" id="UP000053558"/>
    </source>
</evidence>
<feature type="compositionally biased region" description="Basic and acidic residues" evidence="1">
    <location>
        <begin position="39"/>
        <end position="62"/>
    </location>
</feature>
<dbReference type="Proteomes" id="UP000053558">
    <property type="component" value="Unassembled WGS sequence"/>
</dbReference>
<keyword evidence="3" id="KW-1185">Reference proteome</keyword>
<feature type="compositionally biased region" description="Basic residues" evidence="1">
    <location>
        <begin position="150"/>
        <end position="162"/>
    </location>
</feature>
<comment type="caution">
    <text evidence="2">The sequence shown here is derived from an EMBL/GenBank/DDBJ whole genome shotgun (WGS) entry which is preliminary data.</text>
</comment>
<proteinExistence type="predicted"/>
<organism evidence="2 3">
    <name type="scientific">Coniophora puteana (strain RWD-64-598)</name>
    <name type="common">Brown rot fungus</name>
    <dbReference type="NCBI Taxonomy" id="741705"/>
    <lineage>
        <taxon>Eukaryota</taxon>
        <taxon>Fungi</taxon>
        <taxon>Dikarya</taxon>
        <taxon>Basidiomycota</taxon>
        <taxon>Agaricomycotina</taxon>
        <taxon>Agaricomycetes</taxon>
        <taxon>Agaricomycetidae</taxon>
        <taxon>Boletales</taxon>
        <taxon>Coniophorineae</taxon>
        <taxon>Coniophoraceae</taxon>
        <taxon>Coniophora</taxon>
    </lineage>
</organism>
<feature type="compositionally biased region" description="Basic and acidic residues" evidence="1">
    <location>
        <begin position="140"/>
        <end position="149"/>
    </location>
</feature>
<dbReference type="EMBL" id="JH711583">
    <property type="protein sequence ID" value="EIW77673.1"/>
    <property type="molecule type" value="Genomic_DNA"/>
</dbReference>
<feature type="compositionally biased region" description="Polar residues" evidence="1">
    <location>
        <begin position="128"/>
        <end position="139"/>
    </location>
</feature>
<sequence length="180" mass="19822">MPFRQNSWSKWQGPARIINGDREVGFHPRRTTVRVTTVTRDRAPVARERIPGAGAEPRRDSARPPALALAPAPAIDCDDRATRSTRQHVSPTSTSRTDHARRRTSPQGASRRATSAHERRAAGGTATFLGSTSNAPSPRSDTRRHDLLSRMRRRAREARHKTLGKDSPGVLRDVEGLGGE</sequence>
<dbReference type="KEGG" id="cput:CONPUDRAFT_167770"/>
<feature type="compositionally biased region" description="Low complexity" evidence="1">
    <location>
        <begin position="64"/>
        <end position="74"/>
    </location>
</feature>